<dbReference type="InterPro" id="IPR046335">
    <property type="entry name" value="LacI/GalR-like_sensor"/>
</dbReference>
<evidence type="ECO:0000256" key="1">
    <source>
        <dbReference type="ARBA" id="ARBA00023015"/>
    </source>
</evidence>
<evidence type="ECO:0000256" key="2">
    <source>
        <dbReference type="ARBA" id="ARBA00023125"/>
    </source>
</evidence>
<accession>A0ABT1S0W8</accession>
<dbReference type="GeneID" id="90532214"/>
<organism evidence="5 6">
    <name type="scientific">Neglectibacter timonensis</name>
    <dbReference type="NCBI Taxonomy" id="1776382"/>
    <lineage>
        <taxon>Bacteria</taxon>
        <taxon>Bacillati</taxon>
        <taxon>Bacillota</taxon>
        <taxon>Clostridia</taxon>
        <taxon>Eubacteriales</taxon>
        <taxon>Oscillospiraceae</taxon>
        <taxon>Neglectibacter</taxon>
    </lineage>
</organism>
<dbReference type="SUPFAM" id="SSF47413">
    <property type="entry name" value="lambda repressor-like DNA-binding domains"/>
    <property type="match status" value="1"/>
</dbReference>
<dbReference type="SUPFAM" id="SSF53822">
    <property type="entry name" value="Periplasmic binding protein-like I"/>
    <property type="match status" value="1"/>
</dbReference>
<evidence type="ECO:0000313" key="5">
    <source>
        <dbReference type="EMBL" id="MCQ4840576.1"/>
    </source>
</evidence>
<dbReference type="PROSITE" id="PS50932">
    <property type="entry name" value="HTH_LACI_2"/>
    <property type="match status" value="1"/>
</dbReference>
<dbReference type="InterPro" id="IPR028082">
    <property type="entry name" value="Peripla_BP_I"/>
</dbReference>
<evidence type="ECO:0000256" key="3">
    <source>
        <dbReference type="ARBA" id="ARBA00023163"/>
    </source>
</evidence>
<keyword evidence="3" id="KW-0804">Transcription</keyword>
<dbReference type="Proteomes" id="UP001524473">
    <property type="component" value="Unassembled WGS sequence"/>
</dbReference>
<gene>
    <name evidence="5" type="ORF">NE695_11710</name>
</gene>
<dbReference type="Pfam" id="PF13377">
    <property type="entry name" value="Peripla_BP_3"/>
    <property type="match status" value="1"/>
</dbReference>
<reference evidence="5 6" key="1">
    <citation type="submission" date="2022-06" db="EMBL/GenBank/DDBJ databases">
        <title>Isolation of gut microbiota from human fecal samples.</title>
        <authorList>
            <person name="Pamer E.G."/>
            <person name="Barat B."/>
            <person name="Waligurski E."/>
            <person name="Medina S."/>
            <person name="Paddock L."/>
            <person name="Mostad J."/>
        </authorList>
    </citation>
    <scope>NUCLEOTIDE SEQUENCE [LARGE SCALE GENOMIC DNA]</scope>
    <source>
        <strain evidence="5 6">DFI.9.73</strain>
    </source>
</reference>
<dbReference type="PANTHER" id="PTHR30146">
    <property type="entry name" value="LACI-RELATED TRANSCRIPTIONAL REPRESSOR"/>
    <property type="match status" value="1"/>
</dbReference>
<evidence type="ECO:0000259" key="4">
    <source>
        <dbReference type="PROSITE" id="PS50932"/>
    </source>
</evidence>
<dbReference type="EMBL" id="JANFZH010000026">
    <property type="protein sequence ID" value="MCQ4840576.1"/>
    <property type="molecule type" value="Genomic_DNA"/>
</dbReference>
<name>A0ABT1S0W8_9FIRM</name>
<sequence length="336" mass="38027">MGKMTLKELADRLDVSVSAISLAINGKPGLSDETRSRILAEVESVGYPLKERAEQFTKILLLFCKDSGSSRPGSTHGTDYIFMDLQQGVLDLASSENCVAAIQYWDVEKPLNLDSFRDYVGILLFNSPVLSLEKLDELLSCGIPLVLVDNVFPQRKVCSVSIDNEGGIISGLEWLFSQGCRRPAFVESQNGHMRRNEMERRETYRYWMREKGLTPMWMDLVRDKELQSFKKQMQELKQKPDALFFSSDYLAFSLLPLLSEFASQNGQSCKLIGFDNLVGRIPSAYTFSSVDINSVVRGREALLLLLRVVRDKDYPCCHIRVGTQLVVRENKGEFPI</sequence>
<proteinExistence type="predicted"/>
<dbReference type="CDD" id="cd06267">
    <property type="entry name" value="PBP1_LacI_sugar_binding-like"/>
    <property type="match status" value="1"/>
</dbReference>
<keyword evidence="1" id="KW-0805">Transcription regulation</keyword>
<dbReference type="InterPro" id="IPR000843">
    <property type="entry name" value="HTH_LacI"/>
</dbReference>
<keyword evidence="2" id="KW-0238">DNA-binding</keyword>
<dbReference type="CDD" id="cd01392">
    <property type="entry name" value="HTH_LacI"/>
    <property type="match status" value="1"/>
</dbReference>
<dbReference type="PANTHER" id="PTHR30146:SF109">
    <property type="entry name" value="HTH-TYPE TRANSCRIPTIONAL REGULATOR GALS"/>
    <property type="match status" value="1"/>
</dbReference>
<evidence type="ECO:0000313" key="6">
    <source>
        <dbReference type="Proteomes" id="UP001524473"/>
    </source>
</evidence>
<dbReference type="Gene3D" id="3.40.50.2300">
    <property type="match status" value="2"/>
</dbReference>
<dbReference type="Pfam" id="PF00356">
    <property type="entry name" value="LacI"/>
    <property type="match status" value="1"/>
</dbReference>
<dbReference type="SMART" id="SM00354">
    <property type="entry name" value="HTH_LACI"/>
    <property type="match status" value="1"/>
</dbReference>
<keyword evidence="6" id="KW-1185">Reference proteome</keyword>
<protein>
    <submittedName>
        <fullName evidence="5">LacI family transcriptional regulator</fullName>
    </submittedName>
</protein>
<dbReference type="RefSeq" id="WP_066863321.1">
    <property type="nucleotide sequence ID" value="NZ_CABKVV010000013.1"/>
</dbReference>
<comment type="caution">
    <text evidence="5">The sequence shown here is derived from an EMBL/GenBank/DDBJ whole genome shotgun (WGS) entry which is preliminary data.</text>
</comment>
<feature type="domain" description="HTH lacI-type" evidence="4">
    <location>
        <begin position="4"/>
        <end position="58"/>
    </location>
</feature>
<dbReference type="Gene3D" id="1.10.260.40">
    <property type="entry name" value="lambda repressor-like DNA-binding domains"/>
    <property type="match status" value="1"/>
</dbReference>
<dbReference type="InterPro" id="IPR010982">
    <property type="entry name" value="Lambda_DNA-bd_dom_sf"/>
</dbReference>